<evidence type="ECO:0000256" key="1">
    <source>
        <dbReference type="ARBA" id="ARBA00004496"/>
    </source>
</evidence>
<dbReference type="PANTHER" id="PTHR30562">
    <property type="entry name" value="UVRC/OXIDOREDUCTASE"/>
    <property type="match status" value="1"/>
</dbReference>
<evidence type="ECO:0000259" key="17">
    <source>
        <dbReference type="PROSITE" id="PS50165"/>
    </source>
</evidence>
<keyword evidence="7 13" id="KW-0742">SOS response</keyword>
<dbReference type="InterPro" id="IPR047296">
    <property type="entry name" value="GIY-YIG_UvrC_Cho"/>
</dbReference>
<dbReference type="PANTHER" id="PTHR30562:SF1">
    <property type="entry name" value="UVRABC SYSTEM PROTEIN C"/>
    <property type="match status" value="1"/>
</dbReference>
<feature type="region of interest" description="Disordered" evidence="14">
    <location>
        <begin position="537"/>
        <end position="556"/>
    </location>
</feature>
<sequence length="603" mass="67700">MSEFDGRAFARSLGTGPGVYLMRDAAGKVLYVGKARNLRRRVGSYFSRRDLGPRLNLLVRKVDHMEVSLTRTEAEALLLENEWIKAHRPRFNINLRDDKSYPWIRLETAHPYPRIGFYRGSRKPPHRYFGPFSSAGAVREALNQIYRLFGVRQCRDTVFENRSRPCLQYQINRCSAPCVGYISEQDYAADVRAAVQFLEGRSDEVIEHLGERMEQASRSLDFEKAATYRDRIRAVQQVRGSQFVTGASGEMDVVGMHVEAAKACVHVVEFRHGRNVGGRSYFPGNLHEDMTAADILGAFLGQYYADRNPPAEILLSQEPSDAALWEEALGSRRGSRVALSWRLRGQRAEWVRLAAANAGDALRRRLAERDQVGRGLAALAEMLEMPNPPERLECFDISHISGTETVGSCVVFGPRGPEKKQYRRFNVSDIEPGDDYAAMEQVLRRRYTRVLEKSEDLPDLVVIDGGKGQLGRARKVFEELGLDAIPLLGVAKGPARRAGHERFIMGDREAVPGPHHPASHLVQQIRDEAHRFAISGHRKRRQKRAQASPLEQVPGVGPKRRQALLKAFGGLQGIRKAGVDELVRVGGISRKLAEAVVEHLHKP</sequence>
<dbReference type="InterPro" id="IPR003583">
    <property type="entry name" value="Hlx-hairpin-Hlx_DNA-bd_motif"/>
</dbReference>
<dbReference type="Pfam" id="PF22920">
    <property type="entry name" value="UvrC_RNaseH"/>
    <property type="match status" value="1"/>
</dbReference>
<keyword evidence="4 13" id="KW-0228">DNA excision</keyword>
<comment type="caution">
    <text evidence="18">The sequence shown here is derived from an EMBL/GenBank/DDBJ whole genome shotgun (WGS) entry which is preliminary data.</text>
</comment>
<dbReference type="InterPro" id="IPR001162">
    <property type="entry name" value="UvrC_RNase_H_dom"/>
</dbReference>
<keyword evidence="6 13" id="KW-0234">DNA repair</keyword>
<comment type="subunit">
    <text evidence="10 13">Interacts with UvrB in an incision complex.</text>
</comment>
<dbReference type="EMBL" id="QUZK01000018">
    <property type="protein sequence ID" value="RFF31507.1"/>
    <property type="molecule type" value="Genomic_DNA"/>
</dbReference>
<evidence type="ECO:0000256" key="13">
    <source>
        <dbReference type="HAMAP-Rule" id="MF_00203"/>
    </source>
</evidence>
<dbReference type="HAMAP" id="MF_00203">
    <property type="entry name" value="UvrC"/>
    <property type="match status" value="1"/>
</dbReference>
<evidence type="ECO:0000313" key="18">
    <source>
        <dbReference type="EMBL" id="RFF31507.1"/>
    </source>
</evidence>
<evidence type="ECO:0000256" key="6">
    <source>
        <dbReference type="ARBA" id="ARBA00023204"/>
    </source>
</evidence>
<feature type="domain" description="GIY-YIG" evidence="16">
    <location>
        <begin position="15"/>
        <end position="93"/>
    </location>
</feature>
<dbReference type="Gene3D" id="3.30.420.340">
    <property type="entry name" value="UvrC, RNAse H endonuclease domain"/>
    <property type="match status" value="1"/>
</dbReference>
<dbReference type="Gene3D" id="3.40.1440.10">
    <property type="entry name" value="GIY-YIG endonuclease"/>
    <property type="match status" value="1"/>
</dbReference>
<evidence type="ECO:0000256" key="10">
    <source>
        <dbReference type="ARBA" id="ARBA00062841"/>
    </source>
</evidence>
<dbReference type="PROSITE" id="PS50165">
    <property type="entry name" value="UVRC"/>
    <property type="match status" value="1"/>
</dbReference>
<dbReference type="RefSeq" id="WP_116649813.1">
    <property type="nucleotide sequence ID" value="NZ_QUZK01000018.1"/>
</dbReference>
<dbReference type="GO" id="GO:0003677">
    <property type="term" value="F:DNA binding"/>
    <property type="evidence" value="ECO:0007669"/>
    <property type="project" value="UniProtKB-UniRule"/>
</dbReference>
<evidence type="ECO:0000256" key="14">
    <source>
        <dbReference type="SAM" id="MobiDB-lite"/>
    </source>
</evidence>
<dbReference type="NCBIfam" id="TIGR00194">
    <property type="entry name" value="uvrC"/>
    <property type="match status" value="1"/>
</dbReference>
<evidence type="ECO:0000256" key="7">
    <source>
        <dbReference type="ARBA" id="ARBA00023236"/>
    </source>
</evidence>
<evidence type="ECO:0000259" key="16">
    <source>
        <dbReference type="PROSITE" id="PS50164"/>
    </source>
</evidence>
<dbReference type="AlphaFoldDB" id="A0A3E1KB04"/>
<reference evidence="18 19" key="1">
    <citation type="submission" date="2018-08" db="EMBL/GenBank/DDBJ databases">
        <title>Wenzhouxiangella salilacus sp. nov., a novel bacterium isolated from a saline lake in Xinjiang Province, China.</title>
        <authorList>
            <person name="Han S."/>
        </authorList>
    </citation>
    <scope>NUCLEOTIDE SEQUENCE [LARGE SCALE GENOMIC DNA]</scope>
    <source>
        <strain evidence="18 19">XDB06</strain>
    </source>
</reference>
<name>A0A3E1KB04_9GAMM</name>
<dbReference type="NCBIfam" id="NF001824">
    <property type="entry name" value="PRK00558.1-5"/>
    <property type="match status" value="1"/>
</dbReference>
<dbReference type="CDD" id="cd10434">
    <property type="entry name" value="GIY-YIG_UvrC_Cho"/>
    <property type="match status" value="1"/>
</dbReference>
<evidence type="ECO:0000256" key="2">
    <source>
        <dbReference type="ARBA" id="ARBA00022490"/>
    </source>
</evidence>
<comment type="subcellular location">
    <subcellularLocation>
        <location evidence="1 13">Cytoplasm</location>
    </subcellularLocation>
</comment>
<evidence type="ECO:0000313" key="19">
    <source>
        <dbReference type="Proteomes" id="UP000260351"/>
    </source>
</evidence>
<keyword evidence="2 13" id="KW-0963">Cytoplasm</keyword>
<dbReference type="InterPro" id="IPR010994">
    <property type="entry name" value="RuvA_2-like"/>
</dbReference>
<dbReference type="GO" id="GO:0009432">
    <property type="term" value="P:SOS response"/>
    <property type="evidence" value="ECO:0007669"/>
    <property type="project" value="UniProtKB-UniRule"/>
</dbReference>
<dbReference type="InterPro" id="IPR001943">
    <property type="entry name" value="UVR_dom"/>
</dbReference>
<dbReference type="Gene3D" id="4.10.860.10">
    <property type="entry name" value="UVR domain"/>
    <property type="match status" value="1"/>
</dbReference>
<dbReference type="FunFam" id="1.10.150.20:FF:000005">
    <property type="entry name" value="UvrABC system protein C"/>
    <property type="match status" value="1"/>
</dbReference>
<dbReference type="Pfam" id="PF01541">
    <property type="entry name" value="GIY-YIG"/>
    <property type="match status" value="1"/>
</dbReference>
<dbReference type="InterPro" id="IPR004791">
    <property type="entry name" value="UvrC"/>
</dbReference>
<dbReference type="InterPro" id="IPR036876">
    <property type="entry name" value="UVR_dom_sf"/>
</dbReference>
<organism evidence="18 19">
    <name type="scientific">Wenzhouxiangella sediminis</name>
    <dbReference type="NCBI Taxonomy" id="1792836"/>
    <lineage>
        <taxon>Bacteria</taxon>
        <taxon>Pseudomonadati</taxon>
        <taxon>Pseudomonadota</taxon>
        <taxon>Gammaproteobacteria</taxon>
        <taxon>Chromatiales</taxon>
        <taxon>Wenzhouxiangellaceae</taxon>
        <taxon>Wenzhouxiangella</taxon>
    </lineage>
</organism>
<dbReference type="InterPro" id="IPR038476">
    <property type="entry name" value="UvrC_RNase_H_dom_sf"/>
</dbReference>
<evidence type="ECO:0000259" key="15">
    <source>
        <dbReference type="PROSITE" id="PS50151"/>
    </source>
</evidence>
<dbReference type="SMART" id="SM00465">
    <property type="entry name" value="GIYc"/>
    <property type="match status" value="1"/>
</dbReference>
<protein>
    <recommendedName>
        <fullName evidence="11 13">UvrABC system protein C</fullName>
        <shortName evidence="13">Protein UvrC</shortName>
    </recommendedName>
    <alternativeName>
        <fullName evidence="12 13">Excinuclease ABC subunit C</fullName>
    </alternativeName>
</protein>
<accession>A0A3E1KB04</accession>
<dbReference type="GO" id="GO:0005737">
    <property type="term" value="C:cytoplasm"/>
    <property type="evidence" value="ECO:0007669"/>
    <property type="project" value="UniProtKB-SubCell"/>
</dbReference>
<keyword evidence="19" id="KW-1185">Reference proteome</keyword>
<comment type="function">
    <text evidence="8 13">The UvrABC repair system catalyzes the recognition and processing of DNA lesions. UvrC both incises the 5' and 3' sides of the lesion. The N-terminal half is responsible for the 3' incision and the C-terminal half is responsible for the 5' incision.</text>
</comment>
<dbReference type="InterPro" id="IPR035901">
    <property type="entry name" value="GIY-YIG_endonuc_sf"/>
</dbReference>
<dbReference type="SUPFAM" id="SSF47781">
    <property type="entry name" value="RuvA domain 2-like"/>
    <property type="match status" value="1"/>
</dbReference>
<feature type="domain" description="UVR" evidence="15">
    <location>
        <begin position="203"/>
        <end position="238"/>
    </location>
</feature>
<dbReference type="FunFam" id="3.40.1440.10:FF:000001">
    <property type="entry name" value="UvrABC system protein C"/>
    <property type="match status" value="1"/>
</dbReference>
<dbReference type="PROSITE" id="PS50151">
    <property type="entry name" value="UVR"/>
    <property type="match status" value="1"/>
</dbReference>
<dbReference type="InterPro" id="IPR000305">
    <property type="entry name" value="GIY-YIG_endonuc"/>
</dbReference>
<dbReference type="SUPFAM" id="SSF46600">
    <property type="entry name" value="C-terminal UvrC-binding domain of UvrB"/>
    <property type="match status" value="1"/>
</dbReference>
<evidence type="ECO:0000256" key="5">
    <source>
        <dbReference type="ARBA" id="ARBA00022881"/>
    </source>
</evidence>
<evidence type="ECO:0000256" key="8">
    <source>
        <dbReference type="ARBA" id="ARBA00059452"/>
    </source>
</evidence>
<comment type="similarity">
    <text evidence="9 13">Belongs to the UvrC family.</text>
</comment>
<evidence type="ECO:0000256" key="4">
    <source>
        <dbReference type="ARBA" id="ARBA00022769"/>
    </source>
</evidence>
<dbReference type="Proteomes" id="UP000260351">
    <property type="component" value="Unassembled WGS sequence"/>
</dbReference>
<dbReference type="GO" id="GO:0006289">
    <property type="term" value="P:nucleotide-excision repair"/>
    <property type="evidence" value="ECO:0007669"/>
    <property type="project" value="UniProtKB-UniRule"/>
</dbReference>
<dbReference type="Pfam" id="PF14520">
    <property type="entry name" value="HHH_5"/>
    <property type="match status" value="1"/>
</dbReference>
<proteinExistence type="inferred from homology"/>
<dbReference type="SMART" id="SM00278">
    <property type="entry name" value="HhH1"/>
    <property type="match status" value="2"/>
</dbReference>
<keyword evidence="3 13" id="KW-0227">DNA damage</keyword>
<evidence type="ECO:0000256" key="9">
    <source>
        <dbReference type="ARBA" id="ARBA00061531"/>
    </source>
</evidence>
<evidence type="ECO:0000256" key="11">
    <source>
        <dbReference type="ARBA" id="ARBA00067419"/>
    </source>
</evidence>
<dbReference type="GO" id="GO:0009381">
    <property type="term" value="F:excinuclease ABC activity"/>
    <property type="evidence" value="ECO:0007669"/>
    <property type="project" value="UniProtKB-UniRule"/>
</dbReference>
<evidence type="ECO:0000256" key="12">
    <source>
        <dbReference type="ARBA" id="ARBA00077138"/>
    </source>
</evidence>
<dbReference type="GO" id="GO:0009380">
    <property type="term" value="C:excinuclease repair complex"/>
    <property type="evidence" value="ECO:0007669"/>
    <property type="project" value="InterPro"/>
</dbReference>
<dbReference type="Pfam" id="PF02151">
    <property type="entry name" value="UVR"/>
    <property type="match status" value="1"/>
</dbReference>
<evidence type="ECO:0000256" key="3">
    <source>
        <dbReference type="ARBA" id="ARBA00022763"/>
    </source>
</evidence>
<dbReference type="Pfam" id="PF08459">
    <property type="entry name" value="UvrC_RNaseH_dom"/>
    <property type="match status" value="1"/>
</dbReference>
<feature type="domain" description="UvrC family homology region profile" evidence="17">
    <location>
        <begin position="253"/>
        <end position="477"/>
    </location>
</feature>
<gene>
    <name evidence="13 18" type="primary">uvrC</name>
    <name evidence="18" type="ORF">DZC52_03880</name>
</gene>
<dbReference type="InterPro" id="IPR050066">
    <property type="entry name" value="UvrABC_protein_C"/>
</dbReference>
<dbReference type="SUPFAM" id="SSF82771">
    <property type="entry name" value="GIY-YIG endonuclease"/>
    <property type="match status" value="1"/>
</dbReference>
<keyword evidence="5 13" id="KW-0267">Excision nuclease</keyword>
<dbReference type="OrthoDB" id="9804933at2"/>
<dbReference type="FunFam" id="3.30.420.340:FF:000001">
    <property type="entry name" value="UvrABC system protein C"/>
    <property type="match status" value="1"/>
</dbReference>
<dbReference type="Gene3D" id="1.10.150.20">
    <property type="entry name" value="5' to 3' exonuclease, C-terminal subdomain"/>
    <property type="match status" value="1"/>
</dbReference>
<dbReference type="PROSITE" id="PS50164">
    <property type="entry name" value="GIY_YIG"/>
    <property type="match status" value="1"/>
</dbReference>